<organism evidence="1 2">
    <name type="scientific">Gimesia panareensis</name>
    <dbReference type="NCBI Taxonomy" id="2527978"/>
    <lineage>
        <taxon>Bacteria</taxon>
        <taxon>Pseudomonadati</taxon>
        <taxon>Planctomycetota</taxon>
        <taxon>Planctomycetia</taxon>
        <taxon>Planctomycetales</taxon>
        <taxon>Planctomycetaceae</taxon>
        <taxon>Gimesia</taxon>
    </lineage>
</organism>
<reference evidence="1 2" key="1">
    <citation type="submission" date="2019-03" db="EMBL/GenBank/DDBJ databases">
        <title>Deep-cultivation of Planctomycetes and their phenomic and genomic characterization uncovers novel biology.</title>
        <authorList>
            <person name="Wiegand S."/>
            <person name="Jogler M."/>
            <person name="Boedeker C."/>
            <person name="Pinto D."/>
            <person name="Vollmers J."/>
            <person name="Rivas-Marin E."/>
            <person name="Kohn T."/>
            <person name="Peeters S.H."/>
            <person name="Heuer A."/>
            <person name="Rast P."/>
            <person name="Oberbeckmann S."/>
            <person name="Bunk B."/>
            <person name="Jeske O."/>
            <person name="Meyerdierks A."/>
            <person name="Storesund J.E."/>
            <person name="Kallscheuer N."/>
            <person name="Luecker S."/>
            <person name="Lage O.M."/>
            <person name="Pohl T."/>
            <person name="Merkel B.J."/>
            <person name="Hornburger P."/>
            <person name="Mueller R.-W."/>
            <person name="Bruemmer F."/>
            <person name="Labrenz M."/>
            <person name="Spormann A.M."/>
            <person name="Op den Camp H."/>
            <person name="Overmann J."/>
            <person name="Amann R."/>
            <person name="Jetten M.S.M."/>
            <person name="Mascher T."/>
            <person name="Medema M.H."/>
            <person name="Devos D.P."/>
            <person name="Kaster A.-K."/>
            <person name="Ovreas L."/>
            <person name="Rohde M."/>
            <person name="Galperin M.Y."/>
            <person name="Jogler C."/>
        </authorList>
    </citation>
    <scope>NUCLEOTIDE SEQUENCE [LARGE SCALE GENOMIC DNA]</scope>
    <source>
        <strain evidence="1 2">Enr10</strain>
    </source>
</reference>
<evidence type="ECO:0000313" key="1">
    <source>
        <dbReference type="EMBL" id="QDT30015.1"/>
    </source>
</evidence>
<accession>A0A517QEL0</accession>
<evidence type="ECO:0000313" key="2">
    <source>
        <dbReference type="Proteomes" id="UP000315647"/>
    </source>
</evidence>
<name>A0A517QEL0_9PLAN</name>
<sequence length="233" mass="26818">MILTNATVQGNPFTPLSWRWEAAEQLFRQPDRNLAPHDQVTRDALAYLKNGDRMKSPKIHAARQISEEDGLRRAELESRILVGQSDWEIAEFCNLTPEVVQVYADLFFCVRDVPGGSDWKLRYAVGKPHFYGYQDHNLRQMWNWFGMTGQQEVLNLVIASYYAELKPGDEPTLSVYLRPTSSVDLRLQALIAELIPPSIQPSNRWEEEFMFYSMSIRRNRTPGPVISLGLIIC</sequence>
<dbReference type="Proteomes" id="UP000315647">
    <property type="component" value="Chromosome"/>
</dbReference>
<dbReference type="EMBL" id="CP037421">
    <property type="protein sequence ID" value="QDT30015.1"/>
    <property type="molecule type" value="Genomic_DNA"/>
</dbReference>
<keyword evidence="2" id="KW-1185">Reference proteome</keyword>
<proteinExistence type="predicted"/>
<gene>
    <name evidence="1" type="ORF">Enr10x_53740</name>
</gene>
<protein>
    <submittedName>
        <fullName evidence="1">Uncharacterized protein</fullName>
    </submittedName>
</protein>
<dbReference type="AlphaFoldDB" id="A0A517QEL0"/>